<evidence type="ECO:0000256" key="1">
    <source>
        <dbReference type="ARBA" id="ARBA00004429"/>
    </source>
</evidence>
<dbReference type="Pfam" id="PF14849">
    <property type="entry name" value="YidC_periplas"/>
    <property type="match status" value="1"/>
</dbReference>
<dbReference type="InterPro" id="IPR019998">
    <property type="entry name" value="Membr_insert_YidC"/>
</dbReference>
<dbReference type="InterPro" id="IPR028053">
    <property type="entry name" value="Membr_insert_YidC_N"/>
</dbReference>
<dbReference type="RefSeq" id="WP_132029904.1">
    <property type="nucleotide sequence ID" value="NZ_SMAI01000001.1"/>
</dbReference>
<dbReference type="NCBIfam" id="TIGR03593">
    <property type="entry name" value="yidC_nterm"/>
    <property type="match status" value="1"/>
</dbReference>
<dbReference type="HAMAP" id="MF_01810">
    <property type="entry name" value="YidC_type1"/>
    <property type="match status" value="1"/>
</dbReference>
<evidence type="ECO:0000256" key="6">
    <source>
        <dbReference type="ARBA" id="ARBA00022692"/>
    </source>
</evidence>
<dbReference type="PRINTS" id="PR01900">
    <property type="entry name" value="YIDCPROTEIN"/>
</dbReference>
<protein>
    <recommendedName>
        <fullName evidence="3 13">Membrane protein insertase YidC</fullName>
    </recommendedName>
    <alternativeName>
        <fullName evidence="12 13">Foldase YidC</fullName>
    </alternativeName>
    <alternativeName>
        <fullName evidence="11 13">Membrane integrase YidC</fullName>
    </alternativeName>
    <alternativeName>
        <fullName evidence="13">Membrane protein YidC</fullName>
    </alternativeName>
</protein>
<evidence type="ECO:0000256" key="14">
    <source>
        <dbReference type="SAM" id="MobiDB-lite"/>
    </source>
</evidence>
<feature type="compositionally biased region" description="Low complexity" evidence="14">
    <location>
        <begin position="36"/>
        <end position="54"/>
    </location>
</feature>
<dbReference type="PANTHER" id="PTHR12428">
    <property type="entry name" value="OXA1"/>
    <property type="match status" value="1"/>
</dbReference>
<comment type="function">
    <text evidence="13">Required for the insertion and/or proper folding and/or complex formation of integral membrane proteins into the membrane. Involved in integration of membrane proteins that insert both dependently and independently of the Sec translocase complex, as well as at least some lipoproteins. Aids folding of multispanning membrane proteins.</text>
</comment>
<dbReference type="EMBL" id="SMAI01000001">
    <property type="protein sequence ID" value="TCT08279.1"/>
    <property type="molecule type" value="Genomic_DNA"/>
</dbReference>
<dbReference type="NCBIfam" id="TIGR03592">
    <property type="entry name" value="yidC_oxa1_cterm"/>
    <property type="match status" value="1"/>
</dbReference>
<dbReference type="GO" id="GO:0051205">
    <property type="term" value="P:protein insertion into membrane"/>
    <property type="evidence" value="ECO:0007669"/>
    <property type="project" value="TreeGrafter"/>
</dbReference>
<evidence type="ECO:0000256" key="4">
    <source>
        <dbReference type="ARBA" id="ARBA00022448"/>
    </source>
</evidence>
<dbReference type="GO" id="GO:0032977">
    <property type="term" value="F:membrane insertase activity"/>
    <property type="evidence" value="ECO:0007669"/>
    <property type="project" value="InterPro"/>
</dbReference>
<evidence type="ECO:0000256" key="5">
    <source>
        <dbReference type="ARBA" id="ARBA00022475"/>
    </source>
</evidence>
<organism evidence="17 18">
    <name type="scientific">Aquabacter spiritensis</name>
    <dbReference type="NCBI Taxonomy" id="933073"/>
    <lineage>
        <taxon>Bacteria</taxon>
        <taxon>Pseudomonadati</taxon>
        <taxon>Pseudomonadota</taxon>
        <taxon>Alphaproteobacteria</taxon>
        <taxon>Hyphomicrobiales</taxon>
        <taxon>Xanthobacteraceae</taxon>
        <taxon>Aquabacter</taxon>
    </lineage>
</organism>
<feature type="region of interest" description="Disordered" evidence="14">
    <location>
        <begin position="36"/>
        <end position="75"/>
    </location>
</feature>
<evidence type="ECO:0000256" key="7">
    <source>
        <dbReference type="ARBA" id="ARBA00022927"/>
    </source>
</evidence>
<keyword evidence="10 13" id="KW-0143">Chaperone</keyword>
<dbReference type="Pfam" id="PF02096">
    <property type="entry name" value="60KD_IMP"/>
    <property type="match status" value="1"/>
</dbReference>
<reference evidence="17 18" key="1">
    <citation type="submission" date="2019-03" db="EMBL/GenBank/DDBJ databases">
        <title>Genomic Encyclopedia of Type Strains, Phase IV (KMG-IV): sequencing the most valuable type-strain genomes for metagenomic binning, comparative biology and taxonomic classification.</title>
        <authorList>
            <person name="Goeker M."/>
        </authorList>
    </citation>
    <scope>NUCLEOTIDE SEQUENCE [LARGE SCALE GENOMIC DNA]</scope>
    <source>
        <strain evidence="17 18">DSM 9035</strain>
    </source>
</reference>
<dbReference type="OrthoDB" id="9780552at2"/>
<dbReference type="PRINTS" id="PR00701">
    <property type="entry name" value="60KDINNERMP"/>
</dbReference>
<proteinExistence type="inferred from homology"/>
<evidence type="ECO:0000259" key="16">
    <source>
        <dbReference type="Pfam" id="PF14849"/>
    </source>
</evidence>
<dbReference type="Proteomes" id="UP000294664">
    <property type="component" value="Unassembled WGS sequence"/>
</dbReference>
<keyword evidence="9 13" id="KW-0472">Membrane</keyword>
<evidence type="ECO:0000256" key="9">
    <source>
        <dbReference type="ARBA" id="ARBA00023136"/>
    </source>
</evidence>
<comment type="subcellular location">
    <subcellularLocation>
        <location evidence="1">Cell inner membrane</location>
        <topology evidence="1">Multi-pass membrane protein</topology>
    </subcellularLocation>
    <subcellularLocation>
        <location evidence="13">Cell membrane</location>
        <topology evidence="13">Multi-pass membrane protein</topology>
    </subcellularLocation>
</comment>
<accession>A0A4R3M7M5</accession>
<feature type="domain" description="Membrane insertase YidC N-terminal" evidence="16">
    <location>
        <begin position="89"/>
        <end position="368"/>
    </location>
</feature>
<dbReference type="GO" id="GO:0015031">
    <property type="term" value="P:protein transport"/>
    <property type="evidence" value="ECO:0007669"/>
    <property type="project" value="UniProtKB-KW"/>
</dbReference>
<dbReference type="Gene3D" id="2.70.98.90">
    <property type="match status" value="1"/>
</dbReference>
<dbReference type="NCBIfam" id="NF002353">
    <property type="entry name" value="PRK01318.1-4"/>
    <property type="match status" value="1"/>
</dbReference>
<dbReference type="CDD" id="cd19961">
    <property type="entry name" value="EcYidC-like_peri"/>
    <property type="match status" value="1"/>
</dbReference>
<comment type="caution">
    <text evidence="17">The sequence shown here is derived from an EMBL/GenBank/DDBJ whole genome shotgun (WGS) entry which is preliminary data.</text>
</comment>
<name>A0A4R3M7M5_9HYPH</name>
<dbReference type="InterPro" id="IPR038221">
    <property type="entry name" value="YidC_periplasmic_sf"/>
</dbReference>
<feature type="domain" description="Membrane insertase YidC/Oxa/ALB C-terminal" evidence="15">
    <location>
        <begin position="380"/>
        <end position="583"/>
    </location>
</feature>
<feature type="transmembrane region" description="Helical" evidence="13">
    <location>
        <begin position="6"/>
        <end position="27"/>
    </location>
</feature>
<comment type="similarity">
    <text evidence="2 13">Belongs to the OXA1/ALB3/YidC family. Type 1 subfamily.</text>
</comment>
<evidence type="ECO:0000256" key="13">
    <source>
        <dbReference type="HAMAP-Rule" id="MF_01810"/>
    </source>
</evidence>
<evidence type="ECO:0000313" key="18">
    <source>
        <dbReference type="Proteomes" id="UP000294664"/>
    </source>
</evidence>
<evidence type="ECO:0000256" key="3">
    <source>
        <dbReference type="ARBA" id="ARBA00015325"/>
    </source>
</evidence>
<feature type="transmembrane region" description="Helical" evidence="13">
    <location>
        <begin position="380"/>
        <end position="399"/>
    </location>
</feature>
<evidence type="ECO:0000256" key="8">
    <source>
        <dbReference type="ARBA" id="ARBA00022989"/>
    </source>
</evidence>
<dbReference type="InterPro" id="IPR028055">
    <property type="entry name" value="YidC/Oxa/ALB_C"/>
</dbReference>
<dbReference type="InterPro" id="IPR001708">
    <property type="entry name" value="YidC/ALB3/OXA1/COX18"/>
</dbReference>
<evidence type="ECO:0000256" key="10">
    <source>
        <dbReference type="ARBA" id="ARBA00023186"/>
    </source>
</evidence>
<keyword evidence="8 13" id="KW-1133">Transmembrane helix</keyword>
<evidence type="ECO:0000256" key="2">
    <source>
        <dbReference type="ARBA" id="ARBA00010527"/>
    </source>
</evidence>
<evidence type="ECO:0000256" key="12">
    <source>
        <dbReference type="ARBA" id="ARBA00033342"/>
    </source>
</evidence>
<dbReference type="AlphaFoldDB" id="A0A4R3M7M5"/>
<sequence>MTDNRNMFIAIGLSLAILIGWQFYFGIPQAEKQRQLAEQQRAAQQTEQVQQGAQPGATTPTPDGAAVPSRGTAPPRALTREQAIAATPRVAIDTPRLKGSISLRGGRVDDLSLLDYRETVDPKSPHIVLLSPSGAPNPFYAEFGWTSAPGTNVKVPGPDALWTAQGGALTPGAPIVLTYDNGEGLLFRRTFAVDDQYMFTVKDEVENRGGAAVTLFPYALVSRHGLPATQGFYILHEGMIGVLGDAGLQEVTYSKLEDAQPHTYKATGGWLGITDKYWAATVIPDQATAVDARFSSHQAGTSRTFQADYLAAGKTVEPGATTASQGRLFAGAKVVAVVDGYQSRYQIDRFDLLIDWGWFYFITKPLFLVIDWIYHVVGNFGVAILIVTVLLKLIFFPLANKSYASMAKMKALQPEMMAIRERYADDKVKQQQLTMELYKKQKVNPVAGCLPILIQIPVFFALYKVLFVTIEMRHAPFFGWIHDLSAPDPTTIFNLFGLIPWDPGAVPVIGAYLMLGAWPLIMGVTMWVQMKLNPAPPDPTQQMIFNWMPIIFTFMLAHFAAGLVIYWAWNNTLSVLQQALIMKRHGVKIELWDNIRSVFKKKAPAKH</sequence>
<keyword evidence="4 13" id="KW-0813">Transport</keyword>
<keyword evidence="6 13" id="KW-0812">Transmembrane</keyword>
<feature type="transmembrane region" description="Helical" evidence="13">
    <location>
        <begin position="443"/>
        <end position="463"/>
    </location>
</feature>
<feature type="transmembrane region" description="Helical" evidence="13">
    <location>
        <begin position="549"/>
        <end position="569"/>
    </location>
</feature>
<dbReference type="GO" id="GO:0005886">
    <property type="term" value="C:plasma membrane"/>
    <property type="evidence" value="ECO:0007669"/>
    <property type="project" value="UniProtKB-SubCell"/>
</dbReference>
<dbReference type="InterPro" id="IPR047196">
    <property type="entry name" value="YidC_ALB_C"/>
</dbReference>
<dbReference type="CDD" id="cd20070">
    <property type="entry name" value="5TM_YidC_Alb3"/>
    <property type="match status" value="1"/>
</dbReference>
<dbReference type="PANTHER" id="PTHR12428:SF65">
    <property type="entry name" value="CYTOCHROME C OXIDASE ASSEMBLY PROTEIN COX18, MITOCHONDRIAL"/>
    <property type="match status" value="1"/>
</dbReference>
<comment type="subunit">
    <text evidence="13">Interacts with the Sec translocase complex via SecD. Specifically interacts with transmembrane segments of nascent integral membrane proteins during membrane integration.</text>
</comment>
<feature type="transmembrane region" description="Helical" evidence="13">
    <location>
        <begin position="505"/>
        <end position="528"/>
    </location>
</feature>
<gene>
    <name evidence="13" type="primary">yidC</name>
    <name evidence="17" type="ORF">EDC64_101802</name>
</gene>
<keyword evidence="7 13" id="KW-0653">Protein transport</keyword>
<evidence type="ECO:0000259" key="15">
    <source>
        <dbReference type="Pfam" id="PF02096"/>
    </source>
</evidence>
<evidence type="ECO:0000313" key="17">
    <source>
        <dbReference type="EMBL" id="TCT08279.1"/>
    </source>
</evidence>
<keyword evidence="5 13" id="KW-1003">Cell membrane</keyword>
<keyword evidence="18" id="KW-1185">Reference proteome</keyword>
<evidence type="ECO:0000256" key="11">
    <source>
        <dbReference type="ARBA" id="ARBA00033245"/>
    </source>
</evidence>